<dbReference type="InterPro" id="IPR014747">
    <property type="entry name" value="Bac_photo_RC_H_C"/>
</dbReference>
<dbReference type="EMBL" id="JAGSOT010000002">
    <property type="protein sequence ID" value="MBR7794685.1"/>
    <property type="molecule type" value="Genomic_DNA"/>
</dbReference>
<comment type="caution">
    <text evidence="1">The sequence shown here is derived from an EMBL/GenBank/DDBJ whole genome shotgun (WGS) entry which is preliminary data.</text>
</comment>
<gene>
    <name evidence="1" type="ORF">KCX74_01360</name>
</gene>
<dbReference type="Proteomes" id="UP000675284">
    <property type="component" value="Unassembled WGS sequence"/>
</dbReference>
<dbReference type="GO" id="GO:0030077">
    <property type="term" value="C:plasma membrane light-harvesting complex"/>
    <property type="evidence" value="ECO:0007669"/>
    <property type="project" value="InterPro"/>
</dbReference>
<accession>A0A941IAW2</accession>
<dbReference type="RefSeq" id="WP_205388390.1">
    <property type="nucleotide sequence ID" value="NZ_BAAACY010000124.1"/>
</dbReference>
<dbReference type="InterPro" id="IPR011033">
    <property type="entry name" value="PRC_barrel-like_sf"/>
</dbReference>
<dbReference type="GO" id="GO:0019684">
    <property type="term" value="P:photosynthesis, light reaction"/>
    <property type="evidence" value="ECO:0007669"/>
    <property type="project" value="InterPro"/>
</dbReference>
<dbReference type="SUPFAM" id="SSF50346">
    <property type="entry name" value="PRC-barrel domain"/>
    <property type="match status" value="2"/>
</dbReference>
<dbReference type="Gene3D" id="3.90.50.10">
    <property type="entry name" value="Photosynthetic Reaction Center, subunit H, domain 2"/>
    <property type="match status" value="2"/>
</dbReference>
<evidence type="ECO:0000313" key="2">
    <source>
        <dbReference type="Proteomes" id="UP000675284"/>
    </source>
</evidence>
<evidence type="ECO:0000313" key="1">
    <source>
        <dbReference type="EMBL" id="MBR7794685.1"/>
    </source>
</evidence>
<reference evidence="1" key="1">
    <citation type="submission" date="2021-04" db="EMBL/GenBank/DDBJ databases">
        <title>Isolation and polyphasic classification of algal microorganism.</title>
        <authorList>
            <person name="Wang S."/>
        </authorList>
    </citation>
    <scope>NUCLEOTIDE SEQUENCE</scope>
    <source>
        <strain evidence="1">720a</strain>
    </source>
</reference>
<organism evidence="1 2">
    <name type="scientific">Virgibacillus salarius</name>
    <dbReference type="NCBI Taxonomy" id="447199"/>
    <lineage>
        <taxon>Bacteria</taxon>
        <taxon>Bacillati</taxon>
        <taxon>Bacillota</taxon>
        <taxon>Bacilli</taxon>
        <taxon>Bacillales</taxon>
        <taxon>Bacillaceae</taxon>
        <taxon>Virgibacillus</taxon>
    </lineage>
</organism>
<sequence>MFLTSELKNYKIHASDGVMGKVKDLYFDDNKWAIRYAVVDTRKWLPGRRVLMSPASFRALNEREKHVEVKHDKEVIRNSPTIPEENAVTKDDENSLISYYGWARYWAGSMIWGVVDQPMTFPRSTNDSSDNYENHVSDWQTYNLRSEDETIGFKVHANDGKIGHIADLIVDTNYWKVSYVIVQNSEKFTEEAYFIFPIEKIQQVDWFEKDMYLNTSLSDVKLKKEYYTKTSILESFEIIQN</sequence>
<keyword evidence="2" id="KW-1185">Reference proteome</keyword>
<protein>
    <submittedName>
        <fullName evidence="1">PRC-barrel domain containing protein</fullName>
    </submittedName>
</protein>
<dbReference type="AlphaFoldDB" id="A0A941IAW2"/>
<name>A0A941IAW2_9BACI</name>
<proteinExistence type="predicted"/>